<keyword evidence="1 2" id="KW-0430">Lectin</keyword>
<name>L5MK58_MYODS</name>
<dbReference type="PROSITE" id="PS51304">
    <property type="entry name" value="GALECTIN"/>
    <property type="match status" value="1"/>
</dbReference>
<feature type="domain" description="Galectin" evidence="3">
    <location>
        <begin position="1"/>
        <end position="98"/>
    </location>
</feature>
<dbReference type="InterPro" id="IPR013320">
    <property type="entry name" value="ConA-like_dom_sf"/>
</dbReference>
<dbReference type="EMBL" id="KB098532">
    <property type="protein sequence ID" value="ELK38670.1"/>
    <property type="molecule type" value="Genomic_DNA"/>
</dbReference>
<dbReference type="InterPro" id="IPR044156">
    <property type="entry name" value="Galectin-like"/>
</dbReference>
<dbReference type="Gene3D" id="2.60.120.200">
    <property type="match status" value="1"/>
</dbReference>
<reference evidence="5" key="1">
    <citation type="journal article" date="2013" name="Science">
        <title>Comparative analysis of bat genomes provides insight into the evolution of flight and immunity.</title>
        <authorList>
            <person name="Zhang G."/>
            <person name="Cowled C."/>
            <person name="Shi Z."/>
            <person name="Huang Z."/>
            <person name="Bishop-Lilly K.A."/>
            <person name="Fang X."/>
            <person name="Wynne J.W."/>
            <person name="Xiong Z."/>
            <person name="Baker M.L."/>
            <person name="Zhao W."/>
            <person name="Tachedjian M."/>
            <person name="Zhu Y."/>
            <person name="Zhou P."/>
            <person name="Jiang X."/>
            <person name="Ng J."/>
            <person name="Yang L."/>
            <person name="Wu L."/>
            <person name="Xiao J."/>
            <person name="Feng Y."/>
            <person name="Chen Y."/>
            <person name="Sun X."/>
            <person name="Zhang Y."/>
            <person name="Marsh G.A."/>
            <person name="Crameri G."/>
            <person name="Broder C.C."/>
            <person name="Frey K.G."/>
            <person name="Wang L.F."/>
            <person name="Wang J."/>
        </authorList>
    </citation>
    <scope>NUCLEOTIDE SEQUENCE [LARGE SCALE GENOMIC DNA]</scope>
</reference>
<dbReference type="Proteomes" id="UP000010556">
    <property type="component" value="Unassembled WGS sequence"/>
</dbReference>
<keyword evidence="5" id="KW-1185">Reference proteome</keyword>
<evidence type="ECO:0000256" key="1">
    <source>
        <dbReference type="ARBA" id="ARBA00022734"/>
    </source>
</evidence>
<organism evidence="4 5">
    <name type="scientific">Myotis davidii</name>
    <name type="common">David's myotis</name>
    <dbReference type="NCBI Taxonomy" id="225400"/>
    <lineage>
        <taxon>Eukaryota</taxon>
        <taxon>Metazoa</taxon>
        <taxon>Chordata</taxon>
        <taxon>Craniata</taxon>
        <taxon>Vertebrata</taxon>
        <taxon>Euteleostomi</taxon>
        <taxon>Mammalia</taxon>
        <taxon>Eutheria</taxon>
        <taxon>Laurasiatheria</taxon>
        <taxon>Chiroptera</taxon>
        <taxon>Yangochiroptera</taxon>
        <taxon>Vespertilionidae</taxon>
        <taxon>Myotis</taxon>
    </lineage>
</organism>
<proteinExistence type="predicted"/>
<dbReference type="InterPro" id="IPR001079">
    <property type="entry name" value="Galectin_CRD"/>
</dbReference>
<dbReference type="GO" id="GO:0030246">
    <property type="term" value="F:carbohydrate binding"/>
    <property type="evidence" value="ECO:0007669"/>
    <property type="project" value="UniProtKB-UniRule"/>
</dbReference>
<evidence type="ECO:0000259" key="3">
    <source>
        <dbReference type="PROSITE" id="PS51304"/>
    </source>
</evidence>
<dbReference type="PANTHER" id="PTHR11346:SF15">
    <property type="entry name" value="PLACENTAL PROTEIN 13-LIKE"/>
    <property type="match status" value="1"/>
</dbReference>
<accession>L5MK58</accession>
<evidence type="ECO:0000313" key="5">
    <source>
        <dbReference type="Proteomes" id="UP000010556"/>
    </source>
</evidence>
<protein>
    <recommendedName>
        <fullName evidence="2">Galectin</fullName>
    </recommendedName>
</protein>
<dbReference type="PANTHER" id="PTHR11346">
    <property type="entry name" value="GALECTIN"/>
    <property type="match status" value="1"/>
</dbReference>
<evidence type="ECO:0000256" key="2">
    <source>
        <dbReference type="RuleBase" id="RU102079"/>
    </source>
</evidence>
<evidence type="ECO:0000313" key="4">
    <source>
        <dbReference type="EMBL" id="ELK38670.1"/>
    </source>
</evidence>
<gene>
    <name evidence="4" type="ORF">MDA_GLEAN10000611</name>
</gene>
<dbReference type="AlphaFoldDB" id="L5MK58"/>
<dbReference type="eggNOG" id="KOG3587">
    <property type="taxonomic scope" value="Eukaryota"/>
</dbReference>
<dbReference type="SUPFAM" id="SSF49899">
    <property type="entry name" value="Concanavalin A-like lectins/glucanases"/>
    <property type="match status" value="1"/>
</dbReference>
<dbReference type="Pfam" id="PF00337">
    <property type="entry name" value="Gal-bind_lectin"/>
    <property type="match status" value="1"/>
</dbReference>
<dbReference type="SMART" id="SM00908">
    <property type="entry name" value="Gal-bind_lectin"/>
    <property type="match status" value="1"/>
</dbReference>
<sequence length="98" mass="11257">MFPEMEVDFFTGTQVDSDIAFYFRVYFGKEVVMNSRHGGTWGEEVRSSVMTFEDGQPFELDISVLSDQYRVSVPRNIHYMGSQGSHRGTQLPLAWPPE</sequence>